<evidence type="ECO:0000313" key="2">
    <source>
        <dbReference type="Proteomes" id="UP000024329"/>
    </source>
</evidence>
<dbReference type="PATRIC" id="fig|158500.4.peg.4730"/>
<organism evidence="1 2">
    <name type="scientific">Novosphingobium resinovorum</name>
    <dbReference type="NCBI Taxonomy" id="158500"/>
    <lineage>
        <taxon>Bacteria</taxon>
        <taxon>Pseudomonadati</taxon>
        <taxon>Pseudomonadota</taxon>
        <taxon>Alphaproteobacteria</taxon>
        <taxon>Sphingomonadales</taxon>
        <taxon>Sphingomonadaceae</taxon>
        <taxon>Novosphingobium</taxon>
    </lineage>
</organism>
<accession>A0A031JNR3</accession>
<dbReference type="Proteomes" id="UP000024329">
    <property type="component" value="Unassembled WGS sequence"/>
</dbReference>
<sequence>MRRALHNEVFAFRAPPILATAMHRQAEERGMTVSELLRDAVRDKVGLNGATHRESGEVMQGER</sequence>
<gene>
    <name evidence="1" type="ORF">BV97_04656</name>
</gene>
<protein>
    <recommendedName>
        <fullName evidence="3">Ribbon-helix-helix protein CopG domain-containing protein</fullName>
    </recommendedName>
</protein>
<dbReference type="EMBL" id="JFYZ01000040">
    <property type="protein sequence ID" value="EZP74918.1"/>
    <property type="molecule type" value="Genomic_DNA"/>
</dbReference>
<proteinExistence type="predicted"/>
<reference evidence="1 2" key="1">
    <citation type="submission" date="2014-03" db="EMBL/GenBank/DDBJ databases">
        <title>Whole genome sequence of Novosphingobium resinovorum KF1.</title>
        <authorList>
            <person name="Gan H.M."/>
            <person name="Gan H.Y."/>
            <person name="Chew T.H."/>
            <person name="Savka M.A."/>
        </authorList>
    </citation>
    <scope>NUCLEOTIDE SEQUENCE [LARGE SCALE GENOMIC DNA]</scope>
    <source>
        <strain evidence="1 2">KF1</strain>
    </source>
</reference>
<evidence type="ECO:0000313" key="1">
    <source>
        <dbReference type="EMBL" id="EZP74918.1"/>
    </source>
</evidence>
<evidence type="ECO:0008006" key="3">
    <source>
        <dbReference type="Google" id="ProtNLM"/>
    </source>
</evidence>
<name>A0A031JNR3_9SPHN</name>
<dbReference type="AlphaFoldDB" id="A0A031JNR3"/>
<comment type="caution">
    <text evidence="1">The sequence shown here is derived from an EMBL/GenBank/DDBJ whole genome shotgun (WGS) entry which is preliminary data.</text>
</comment>